<dbReference type="Gene3D" id="1.10.443.10">
    <property type="entry name" value="Intergrase catalytic core"/>
    <property type="match status" value="1"/>
</dbReference>
<proteinExistence type="predicted"/>
<keyword evidence="4" id="KW-1185">Reference proteome</keyword>
<keyword evidence="1" id="KW-0233">DNA recombination</keyword>
<sequence>MNACLKEMTVHCEIKKELHFHIVRHTFSNTIRLTNGAPIESVSKILIRKNVRTTQHYAKVSDKKIGEDMKLLRDKLNLIAAKQKQQQTII</sequence>
<dbReference type="GO" id="GO:0006310">
    <property type="term" value="P:DNA recombination"/>
    <property type="evidence" value="ECO:0007669"/>
    <property type="project" value="UniProtKB-KW"/>
</dbReference>
<gene>
    <name evidence="3" type="ORF">SAMN05444355_103298</name>
</gene>
<dbReference type="SUPFAM" id="SSF56349">
    <property type="entry name" value="DNA breaking-rejoining enzymes"/>
    <property type="match status" value="1"/>
</dbReference>
<dbReference type="GO" id="GO:0003677">
    <property type="term" value="F:DNA binding"/>
    <property type="evidence" value="ECO:0007669"/>
    <property type="project" value="InterPro"/>
</dbReference>
<protein>
    <submittedName>
        <fullName evidence="3">Phage integrase family protein</fullName>
    </submittedName>
</protein>
<feature type="domain" description="Tyr recombinase" evidence="2">
    <location>
        <begin position="3"/>
        <end position="63"/>
    </location>
</feature>
<dbReference type="GO" id="GO:0015074">
    <property type="term" value="P:DNA integration"/>
    <property type="evidence" value="ECO:0007669"/>
    <property type="project" value="InterPro"/>
</dbReference>
<evidence type="ECO:0000256" key="1">
    <source>
        <dbReference type="ARBA" id="ARBA00023172"/>
    </source>
</evidence>
<dbReference type="InterPro" id="IPR013762">
    <property type="entry name" value="Integrase-like_cat_sf"/>
</dbReference>
<organism evidence="3 4">
    <name type="scientific">Flavobacterium frigoris</name>
    <dbReference type="NCBI Taxonomy" id="229204"/>
    <lineage>
        <taxon>Bacteria</taxon>
        <taxon>Pseudomonadati</taxon>
        <taxon>Bacteroidota</taxon>
        <taxon>Flavobacteriia</taxon>
        <taxon>Flavobacteriales</taxon>
        <taxon>Flavobacteriaceae</taxon>
        <taxon>Flavobacterium</taxon>
    </lineage>
</organism>
<evidence type="ECO:0000313" key="4">
    <source>
        <dbReference type="Proteomes" id="UP000183658"/>
    </source>
</evidence>
<accession>A0A1H9HY94</accession>
<dbReference type="OrthoDB" id="1098628at2"/>
<evidence type="ECO:0000259" key="2">
    <source>
        <dbReference type="Pfam" id="PF00589"/>
    </source>
</evidence>
<dbReference type="Pfam" id="PF00589">
    <property type="entry name" value="Phage_integrase"/>
    <property type="match status" value="1"/>
</dbReference>
<evidence type="ECO:0000313" key="3">
    <source>
        <dbReference type="EMBL" id="SEQ67310.1"/>
    </source>
</evidence>
<name>A0A1H9HY94_FLAFI</name>
<dbReference type="InterPro" id="IPR002104">
    <property type="entry name" value="Integrase_catalytic"/>
</dbReference>
<reference evidence="4" key="1">
    <citation type="submission" date="2016-10" db="EMBL/GenBank/DDBJ databases">
        <authorList>
            <person name="Varghese N."/>
            <person name="Submissions S."/>
        </authorList>
    </citation>
    <scope>NUCLEOTIDE SEQUENCE [LARGE SCALE GENOMIC DNA]</scope>
    <source>
        <strain evidence="4">DSM 15719</strain>
    </source>
</reference>
<dbReference type="EMBL" id="FOFZ01000003">
    <property type="protein sequence ID" value="SEQ67310.1"/>
    <property type="molecule type" value="Genomic_DNA"/>
</dbReference>
<dbReference type="AlphaFoldDB" id="A0A1H9HY94"/>
<dbReference type="Proteomes" id="UP000183658">
    <property type="component" value="Unassembled WGS sequence"/>
</dbReference>
<dbReference type="InterPro" id="IPR011010">
    <property type="entry name" value="DNA_brk_join_enz"/>
</dbReference>